<evidence type="ECO:0000313" key="2">
    <source>
        <dbReference type="Proteomes" id="UP001055172"/>
    </source>
</evidence>
<proteinExistence type="predicted"/>
<dbReference type="AlphaFoldDB" id="A0AA37LMW8"/>
<sequence>MANSTWEYLLPKHPHAPSLNGSHDPAIGVRIVEKGVVRDVSLLSLGAFPAFVSLTVPQKHLDRVSQFYSGYT</sequence>
<dbReference type="EMBL" id="BPPX01000002">
    <property type="protein sequence ID" value="GJC78251.1"/>
    <property type="molecule type" value="Genomic_DNA"/>
</dbReference>
<protein>
    <submittedName>
        <fullName evidence="1">Uncharacterized protein</fullName>
    </submittedName>
</protein>
<comment type="caution">
    <text evidence="1">The sequence shown here is derived from an EMBL/GenBank/DDBJ whole genome shotgun (WGS) entry which is preliminary data.</text>
</comment>
<reference evidence="1 2" key="1">
    <citation type="submission" date="2021-07" db="EMBL/GenBank/DDBJ databases">
        <title>Genome data of Colletotrichum spaethianum.</title>
        <authorList>
            <person name="Utami Y.D."/>
            <person name="Hiruma K."/>
        </authorList>
    </citation>
    <scope>NUCLEOTIDE SEQUENCE [LARGE SCALE GENOMIC DNA]</scope>
    <source>
        <strain evidence="1 2">MAFF 242679</strain>
    </source>
</reference>
<dbReference type="Proteomes" id="UP001055172">
    <property type="component" value="Unassembled WGS sequence"/>
</dbReference>
<organism evidence="1 2">
    <name type="scientific">Colletotrichum liriopes</name>
    <dbReference type="NCBI Taxonomy" id="708192"/>
    <lineage>
        <taxon>Eukaryota</taxon>
        <taxon>Fungi</taxon>
        <taxon>Dikarya</taxon>
        <taxon>Ascomycota</taxon>
        <taxon>Pezizomycotina</taxon>
        <taxon>Sordariomycetes</taxon>
        <taxon>Hypocreomycetidae</taxon>
        <taxon>Glomerellales</taxon>
        <taxon>Glomerellaceae</taxon>
        <taxon>Colletotrichum</taxon>
        <taxon>Colletotrichum spaethianum species complex</taxon>
    </lineage>
</organism>
<accession>A0AA37LMW8</accession>
<keyword evidence="2" id="KW-1185">Reference proteome</keyword>
<evidence type="ECO:0000313" key="1">
    <source>
        <dbReference type="EMBL" id="GJC78251.1"/>
    </source>
</evidence>
<gene>
    <name evidence="1" type="ORF">ColLi_01089</name>
</gene>
<name>A0AA37LMW8_9PEZI</name>